<dbReference type="EMBL" id="KQ459604">
    <property type="protein sequence ID" value="KPI92066.1"/>
    <property type="molecule type" value="Genomic_DNA"/>
</dbReference>
<evidence type="ECO:0000313" key="3">
    <source>
        <dbReference type="Proteomes" id="UP000053268"/>
    </source>
</evidence>
<organism evidence="2 3">
    <name type="scientific">Papilio xuthus</name>
    <name type="common">Asian swallowtail butterfly</name>
    <dbReference type="NCBI Taxonomy" id="66420"/>
    <lineage>
        <taxon>Eukaryota</taxon>
        <taxon>Metazoa</taxon>
        <taxon>Ecdysozoa</taxon>
        <taxon>Arthropoda</taxon>
        <taxon>Hexapoda</taxon>
        <taxon>Insecta</taxon>
        <taxon>Pterygota</taxon>
        <taxon>Neoptera</taxon>
        <taxon>Endopterygota</taxon>
        <taxon>Lepidoptera</taxon>
        <taxon>Glossata</taxon>
        <taxon>Ditrysia</taxon>
        <taxon>Papilionoidea</taxon>
        <taxon>Papilionidae</taxon>
        <taxon>Papilioninae</taxon>
        <taxon>Papilio</taxon>
    </lineage>
</organism>
<reference evidence="2 3" key="1">
    <citation type="journal article" date="2015" name="Nat. Commun.">
        <title>Outbred genome sequencing and CRISPR/Cas9 gene editing in butterflies.</title>
        <authorList>
            <person name="Li X."/>
            <person name="Fan D."/>
            <person name="Zhang W."/>
            <person name="Liu G."/>
            <person name="Zhang L."/>
            <person name="Zhao L."/>
            <person name="Fang X."/>
            <person name="Chen L."/>
            <person name="Dong Y."/>
            <person name="Chen Y."/>
            <person name="Ding Y."/>
            <person name="Zhao R."/>
            <person name="Feng M."/>
            <person name="Zhu Y."/>
            <person name="Feng Y."/>
            <person name="Jiang X."/>
            <person name="Zhu D."/>
            <person name="Xiang H."/>
            <person name="Feng X."/>
            <person name="Li S."/>
            <person name="Wang J."/>
            <person name="Zhang G."/>
            <person name="Kronforst M.R."/>
            <person name="Wang W."/>
        </authorList>
    </citation>
    <scope>NUCLEOTIDE SEQUENCE [LARGE SCALE GENOMIC DNA]</scope>
    <source>
        <strain evidence="2">Ya'a_city_454_Px</strain>
        <tissue evidence="2">Whole body</tissue>
    </source>
</reference>
<feature type="region of interest" description="Disordered" evidence="1">
    <location>
        <begin position="28"/>
        <end position="61"/>
    </location>
</feature>
<sequence length="61" mass="6782">MRRMRRINAVCCNSSLWPSAAVLYRPSSGTSRCLSQPRLTSPRPPSTSFLLHSDAIDDKCS</sequence>
<accession>A0A194PFC4</accession>
<evidence type="ECO:0000313" key="2">
    <source>
        <dbReference type="EMBL" id="KPI92066.1"/>
    </source>
</evidence>
<dbReference type="Proteomes" id="UP000053268">
    <property type="component" value="Unassembled WGS sequence"/>
</dbReference>
<proteinExistence type="predicted"/>
<gene>
    <name evidence="2" type="ORF">RR46_13287</name>
</gene>
<keyword evidence="3" id="KW-1185">Reference proteome</keyword>
<feature type="compositionally biased region" description="Low complexity" evidence="1">
    <location>
        <begin position="34"/>
        <end position="51"/>
    </location>
</feature>
<name>A0A194PFC4_PAPXU</name>
<evidence type="ECO:0000256" key="1">
    <source>
        <dbReference type="SAM" id="MobiDB-lite"/>
    </source>
</evidence>
<dbReference type="AlphaFoldDB" id="A0A194PFC4"/>
<protein>
    <submittedName>
        <fullName evidence="2">Uncharacterized protein</fullName>
    </submittedName>
</protein>